<proteinExistence type="predicted"/>
<organism evidence="1 2">
    <name type="scientific">Rhizobium phage RHph_I1_9</name>
    <dbReference type="NCBI Taxonomy" id="2509729"/>
    <lineage>
        <taxon>Viruses</taxon>
        <taxon>Duplodnaviria</taxon>
        <taxon>Heunggongvirae</taxon>
        <taxon>Uroviricota</taxon>
        <taxon>Caudoviricetes</taxon>
        <taxon>Pootjesviridae</taxon>
        <taxon>Staniewskivirinae</taxon>
        <taxon>Trinifflemingvirus</taxon>
        <taxon>Trinifflemingvirus I19</taxon>
    </lineage>
</organism>
<evidence type="ECO:0000313" key="2">
    <source>
        <dbReference type="Proteomes" id="UP000615696"/>
    </source>
</evidence>
<name>A0A7S5R9L6_9CAUD</name>
<dbReference type="Proteomes" id="UP000615696">
    <property type="component" value="Segment"/>
</dbReference>
<keyword evidence="2" id="KW-1185">Reference proteome</keyword>
<dbReference type="EMBL" id="MN988532">
    <property type="protein sequence ID" value="QIG73647.1"/>
    <property type="molecule type" value="Genomic_DNA"/>
</dbReference>
<evidence type="ECO:0000313" key="1">
    <source>
        <dbReference type="EMBL" id="QIG73647.1"/>
    </source>
</evidence>
<protein>
    <submittedName>
        <fullName evidence="1">Uncharacterized protein</fullName>
    </submittedName>
</protein>
<gene>
    <name evidence="1" type="ORF">EVC04_210</name>
</gene>
<reference evidence="1 2" key="1">
    <citation type="submission" date="2020-01" db="EMBL/GenBank/DDBJ databases">
        <title>Patterns of diversity and host range of bacteriophage communities associated with bean-nodulatin bacteria.</title>
        <authorList>
            <person name="Vann Cauwenberghe J."/>
            <person name="Santamaria R.I."/>
            <person name="Bustos P."/>
            <person name="Juarez S."/>
            <person name="Gonzalez V."/>
        </authorList>
    </citation>
    <scope>NUCLEOTIDE SEQUENCE [LARGE SCALE GENOMIC DNA]</scope>
    <source>
        <strain evidence="2">RHph</strain>
    </source>
</reference>
<accession>A0A7S5R9L6</accession>
<sequence>MSIAVKINVSASDFPLITTSTKAPSSFVALSNVTGIDEETLMNEVIPGVIKTDYWKKIGLTMKEIKAVLKHVGIDSKDLTITTVRKNDTHYADQLHTKKTEKDFINNVAKEQKTYVVVSRDHVWLIHDKVTIDPTWIAPNKQGTRRRLAQVLEIVR</sequence>